<reference evidence="2" key="1">
    <citation type="submission" date="2018-10" db="EMBL/GenBank/DDBJ databases">
        <title>Effector identification in a new, highly contiguous assembly of the strawberry crown rot pathogen Phytophthora cactorum.</title>
        <authorList>
            <person name="Armitage A.D."/>
            <person name="Nellist C.F."/>
            <person name="Bates H."/>
            <person name="Vickerstaff R.J."/>
            <person name="Harrison R.J."/>
        </authorList>
    </citation>
    <scope>NUCLEOTIDE SEQUENCE</scope>
    <source>
        <strain evidence="1">15-7</strain>
        <strain evidence="2">4032</strain>
        <strain evidence="3">P415</strain>
    </source>
</reference>
<dbReference type="Proteomes" id="UP000774804">
    <property type="component" value="Unassembled WGS sequence"/>
</dbReference>
<organism evidence="2 4">
    <name type="scientific">Phytophthora cactorum</name>
    <dbReference type="NCBI Taxonomy" id="29920"/>
    <lineage>
        <taxon>Eukaryota</taxon>
        <taxon>Sar</taxon>
        <taxon>Stramenopiles</taxon>
        <taxon>Oomycota</taxon>
        <taxon>Peronosporomycetes</taxon>
        <taxon>Peronosporales</taxon>
        <taxon>Peronosporaceae</taxon>
        <taxon>Phytophthora</taxon>
    </lineage>
</organism>
<dbReference type="EMBL" id="RCMG01002142">
    <property type="protein sequence ID" value="KAG2814110.1"/>
    <property type="molecule type" value="Genomic_DNA"/>
</dbReference>
<comment type="caution">
    <text evidence="2">The sequence shown here is derived from an EMBL/GenBank/DDBJ whole genome shotgun (WGS) entry which is preliminary data.</text>
</comment>
<dbReference type="AlphaFoldDB" id="A0A8T1JI17"/>
<dbReference type="Proteomes" id="UP000697107">
    <property type="component" value="Unassembled WGS sequence"/>
</dbReference>
<name>A0A8T1JI17_9STRA</name>
<accession>A0A8T1JI17</accession>
<evidence type="ECO:0000313" key="3">
    <source>
        <dbReference type="EMBL" id="KAG2958522.1"/>
    </source>
</evidence>
<protein>
    <submittedName>
        <fullName evidence="2">Uncharacterized protein</fullName>
    </submittedName>
</protein>
<evidence type="ECO:0000313" key="1">
    <source>
        <dbReference type="EMBL" id="KAG2814110.1"/>
    </source>
</evidence>
<evidence type="ECO:0000313" key="4">
    <source>
        <dbReference type="Proteomes" id="UP000774804"/>
    </source>
</evidence>
<dbReference type="EMBL" id="RCML01002232">
    <property type="protein sequence ID" value="KAG2958522.1"/>
    <property type="molecule type" value="Genomic_DNA"/>
</dbReference>
<evidence type="ECO:0000313" key="2">
    <source>
        <dbReference type="EMBL" id="KAG2871983.1"/>
    </source>
</evidence>
<dbReference type="Proteomes" id="UP000735874">
    <property type="component" value="Unassembled WGS sequence"/>
</dbReference>
<dbReference type="EMBL" id="RCMI01003598">
    <property type="protein sequence ID" value="KAG2871983.1"/>
    <property type="molecule type" value="Genomic_DNA"/>
</dbReference>
<gene>
    <name evidence="1" type="ORF">PC113_g23355</name>
    <name evidence="2" type="ORF">PC115_g24718</name>
    <name evidence="3" type="ORF">PC118_g23486</name>
</gene>
<sequence>MEERQRQWRNEQSVNEMGAVKVSLVERRKPDGSDEQQASSDDVAEYVEADDGLPTAAMEVSGVWGRIKLDSCARFTVAGTEWLHDRRGD</sequence>
<proteinExistence type="predicted"/>